<evidence type="ECO:0000256" key="1">
    <source>
        <dbReference type="ARBA" id="ARBA00022857"/>
    </source>
</evidence>
<dbReference type="SUPFAM" id="SSF51430">
    <property type="entry name" value="NAD(P)-linked oxidoreductase"/>
    <property type="match status" value="1"/>
</dbReference>
<comment type="similarity">
    <text evidence="3">Belongs to the aldo/keto reductase family. Aldo/keto reductase 2 subfamily.</text>
</comment>
<accession>A0A4Q9H5K3</accession>
<dbReference type="AlphaFoldDB" id="A0A4Q9H5K3"/>
<evidence type="ECO:0000256" key="2">
    <source>
        <dbReference type="ARBA" id="ARBA00023002"/>
    </source>
</evidence>
<dbReference type="PANTHER" id="PTHR43364:SF17">
    <property type="entry name" value="ALDO KETO REDUCTASE"/>
    <property type="match status" value="1"/>
</dbReference>
<evidence type="ECO:0000256" key="3">
    <source>
        <dbReference type="ARBA" id="ARBA00038157"/>
    </source>
</evidence>
<feature type="domain" description="NADP-dependent oxidoreductase" evidence="5">
    <location>
        <begin position="16"/>
        <end position="340"/>
    </location>
</feature>
<name>A0A4Q9H5K3_9BURK</name>
<dbReference type="InterPro" id="IPR036812">
    <property type="entry name" value="NAD(P)_OxRdtase_dom_sf"/>
</dbReference>
<comment type="caution">
    <text evidence="6">The sequence shown here is derived from an EMBL/GenBank/DDBJ whole genome shotgun (WGS) entry which is preliminary data.</text>
</comment>
<protein>
    <recommendedName>
        <fullName evidence="4">Protein tas</fullName>
    </recommendedName>
</protein>
<dbReference type="OrthoDB" id="5488419at2"/>
<dbReference type="Gene3D" id="3.20.20.100">
    <property type="entry name" value="NADP-dependent oxidoreductase domain"/>
    <property type="match status" value="1"/>
</dbReference>
<dbReference type="Proteomes" id="UP000292120">
    <property type="component" value="Unassembled WGS sequence"/>
</dbReference>
<dbReference type="GO" id="GO:0016491">
    <property type="term" value="F:oxidoreductase activity"/>
    <property type="evidence" value="ECO:0007669"/>
    <property type="project" value="UniProtKB-KW"/>
</dbReference>
<dbReference type="Pfam" id="PF00248">
    <property type="entry name" value="Aldo_ket_red"/>
    <property type="match status" value="1"/>
</dbReference>
<dbReference type="CDD" id="cd19094">
    <property type="entry name" value="AKR_Tas-like"/>
    <property type="match status" value="1"/>
</dbReference>
<keyword evidence="7" id="KW-1185">Reference proteome</keyword>
<organism evidence="6 7">
    <name type="scientific">Aquabacterium lacunae</name>
    <dbReference type="NCBI Taxonomy" id="2528630"/>
    <lineage>
        <taxon>Bacteria</taxon>
        <taxon>Pseudomonadati</taxon>
        <taxon>Pseudomonadota</taxon>
        <taxon>Betaproteobacteria</taxon>
        <taxon>Burkholderiales</taxon>
        <taxon>Aquabacterium</taxon>
    </lineage>
</organism>
<evidence type="ECO:0000256" key="4">
    <source>
        <dbReference type="ARBA" id="ARBA00070119"/>
    </source>
</evidence>
<proteinExistence type="inferred from homology"/>
<dbReference type="InterPro" id="IPR050523">
    <property type="entry name" value="AKR_Detox_Biosynth"/>
</dbReference>
<dbReference type="PANTHER" id="PTHR43364">
    <property type="entry name" value="NADH-SPECIFIC METHYLGLYOXAL REDUCTASE-RELATED"/>
    <property type="match status" value="1"/>
</dbReference>
<dbReference type="EMBL" id="SIXI01000001">
    <property type="protein sequence ID" value="TBO33990.1"/>
    <property type="molecule type" value="Genomic_DNA"/>
</dbReference>
<gene>
    <name evidence="6" type="ORF">EYS42_00605</name>
</gene>
<dbReference type="RefSeq" id="WP_130965940.1">
    <property type="nucleotide sequence ID" value="NZ_SIXI01000001.1"/>
</dbReference>
<sequence>MQRRPLGQTGLNVSVIALGTMTWGEQNTEAEAHDQLDAALAAGINLIDTAEMYPVPPKADTAGLTEQYIGTWLKKSGRRDDIVLATKAAGPTRQAGRPSHIRGGRLNFNLTNLREALHDSLRRLQTDHVDLYQLHWPDRSVNIFGQRDYVHVADEDTVAIEDTLRALQTLQREGKIRHIGVSNETPWGLCQFTSLAQYKGLPRVASIQNAYSLVNRSFESGLSEASLRENVGLLAYSPLAFGMLSGKYLDGALPAGARLTLFERFTRYKSENTLLAVRAYVELFRAHGLDPAQAALAFVNTRPFVTSNIIGATSLAQLHSNIASAQLTLSPEVLAGIDAIHQRFPNPAP</sequence>
<dbReference type="FunFam" id="3.20.20.100:FF:000005">
    <property type="entry name" value="NADP(H)-dependent aldo-keto reductase"/>
    <property type="match status" value="1"/>
</dbReference>
<dbReference type="NCBIfam" id="NF007912">
    <property type="entry name" value="PRK10625.1"/>
    <property type="match status" value="1"/>
</dbReference>
<evidence type="ECO:0000313" key="6">
    <source>
        <dbReference type="EMBL" id="TBO33990.1"/>
    </source>
</evidence>
<evidence type="ECO:0000313" key="7">
    <source>
        <dbReference type="Proteomes" id="UP000292120"/>
    </source>
</evidence>
<reference evidence="6 7" key="1">
    <citation type="submission" date="2019-02" db="EMBL/GenBank/DDBJ databases">
        <title>Aquabacterium sp. strain KMB7.</title>
        <authorList>
            <person name="Chen W.-M."/>
        </authorList>
    </citation>
    <scope>NUCLEOTIDE SEQUENCE [LARGE SCALE GENOMIC DNA]</scope>
    <source>
        <strain evidence="6 7">KMB7</strain>
    </source>
</reference>
<dbReference type="InterPro" id="IPR023210">
    <property type="entry name" value="NADP_OxRdtase_dom"/>
</dbReference>
<keyword evidence="2" id="KW-0560">Oxidoreductase</keyword>
<keyword evidence="1" id="KW-0521">NADP</keyword>
<evidence type="ECO:0000259" key="5">
    <source>
        <dbReference type="Pfam" id="PF00248"/>
    </source>
</evidence>